<feature type="domain" description="DUF547" evidence="1">
    <location>
        <begin position="122"/>
        <end position="226"/>
    </location>
</feature>
<dbReference type="AlphaFoldDB" id="A0A420DW05"/>
<comment type="caution">
    <text evidence="2">The sequence shown here is derived from an EMBL/GenBank/DDBJ whole genome shotgun (WGS) entry which is preliminary data.</text>
</comment>
<evidence type="ECO:0000259" key="1">
    <source>
        <dbReference type="Pfam" id="PF04784"/>
    </source>
</evidence>
<evidence type="ECO:0000313" key="2">
    <source>
        <dbReference type="EMBL" id="RKE98410.1"/>
    </source>
</evidence>
<dbReference type="PANTHER" id="PTHR46361:SF3">
    <property type="entry name" value="ELECTRON CARRIER_ PROTEIN DISULFIDE OXIDOREDUCTASE"/>
    <property type="match status" value="1"/>
</dbReference>
<gene>
    <name evidence="2" type="ORF">BXY80_0496</name>
</gene>
<keyword evidence="3" id="KW-1185">Reference proteome</keyword>
<proteinExistence type="predicted"/>
<name>A0A420DW05_9FLAO</name>
<dbReference type="Pfam" id="PF04784">
    <property type="entry name" value="DUF547"/>
    <property type="match status" value="1"/>
</dbReference>
<dbReference type="Proteomes" id="UP000284892">
    <property type="component" value="Unassembled WGS sequence"/>
</dbReference>
<dbReference type="PANTHER" id="PTHR46361">
    <property type="entry name" value="ELECTRON CARRIER/ PROTEIN DISULFIDE OXIDOREDUCTASE"/>
    <property type="match status" value="1"/>
</dbReference>
<evidence type="ECO:0000313" key="3">
    <source>
        <dbReference type="Proteomes" id="UP000284892"/>
    </source>
</evidence>
<protein>
    <submittedName>
        <fullName evidence="2">Uncharacterized protein DUF547</fullName>
    </submittedName>
</protein>
<reference evidence="2 3" key="1">
    <citation type="submission" date="2018-09" db="EMBL/GenBank/DDBJ databases">
        <title>Genomic Encyclopedia of Archaeal and Bacterial Type Strains, Phase II (KMG-II): from individual species to whole genera.</title>
        <authorList>
            <person name="Goeker M."/>
        </authorList>
    </citation>
    <scope>NUCLEOTIDE SEQUENCE [LARGE SCALE GENOMIC DNA]</scope>
    <source>
        <strain evidence="2 3">DSM 26283</strain>
    </source>
</reference>
<organism evidence="2 3">
    <name type="scientific">Ichthyenterobacterium magnum</name>
    <dbReference type="NCBI Taxonomy" id="1230530"/>
    <lineage>
        <taxon>Bacteria</taxon>
        <taxon>Pseudomonadati</taxon>
        <taxon>Bacteroidota</taxon>
        <taxon>Flavobacteriia</taxon>
        <taxon>Flavobacteriales</taxon>
        <taxon>Flavobacteriaceae</taxon>
        <taxon>Ichthyenterobacterium</taxon>
    </lineage>
</organism>
<dbReference type="EMBL" id="RAQJ01000001">
    <property type="protein sequence ID" value="RKE98410.1"/>
    <property type="molecule type" value="Genomic_DNA"/>
</dbReference>
<accession>A0A420DW05</accession>
<sequence length="287" mass="33316">MSSCCSTKQIAQTKPKNTELLKPLTVEEIPTIEKDNITQTVEVIDNNGKVIVGVETIEEADDILKALETEKQTQIFNHSSWNNLLQKHVTNHGVVNYKGFKKDAKILRNYIASLGELKPNDDWTKQEKLAYWINAYNAMTIDLILRNYPINSIKDIDKPWEQRLWKLGNKWYNLDEIEHQIIRKMNEPRIHFALVCAAKSCPKLHNKAFTGLSLENDLTMLTKGFLADKSKNDITQNNLKLSKIFKWFAKDFKIDGSLIDFLNQYTDVNISDKAKKSFKDYNWYLNE</sequence>
<dbReference type="InterPro" id="IPR006869">
    <property type="entry name" value="DUF547"/>
</dbReference>
<dbReference type="OrthoDB" id="526867at2"/>